<feature type="domain" description="DUF1707" evidence="3">
    <location>
        <begin position="58"/>
        <end position="110"/>
    </location>
</feature>
<feature type="transmembrane region" description="Helical" evidence="2">
    <location>
        <begin position="146"/>
        <end position="163"/>
    </location>
</feature>
<dbReference type="InterPro" id="IPR012551">
    <property type="entry name" value="DUF1707_SHOCT-like"/>
</dbReference>
<dbReference type="PANTHER" id="PTHR40763:SF4">
    <property type="entry name" value="DUF1707 DOMAIN-CONTAINING PROTEIN"/>
    <property type="match status" value="1"/>
</dbReference>
<keyword evidence="2" id="KW-0472">Membrane</keyword>
<protein>
    <submittedName>
        <fullName evidence="4">DUF1707 domain-containing protein</fullName>
    </submittedName>
</protein>
<feature type="compositionally biased region" description="Basic residues" evidence="1">
    <location>
        <begin position="1"/>
        <end position="17"/>
    </location>
</feature>
<evidence type="ECO:0000256" key="2">
    <source>
        <dbReference type="SAM" id="Phobius"/>
    </source>
</evidence>
<accession>A0A4S8PUJ2</accession>
<dbReference type="EMBL" id="STGX01000002">
    <property type="protein sequence ID" value="THV31594.1"/>
    <property type="molecule type" value="Genomic_DNA"/>
</dbReference>
<keyword evidence="2" id="KW-1133">Transmembrane helix</keyword>
<evidence type="ECO:0000256" key="1">
    <source>
        <dbReference type="SAM" id="MobiDB-lite"/>
    </source>
</evidence>
<comment type="caution">
    <text evidence="4">The sequence shown here is derived from an EMBL/GenBank/DDBJ whole genome shotgun (WGS) entry which is preliminary data.</text>
</comment>
<evidence type="ECO:0000313" key="4">
    <source>
        <dbReference type="EMBL" id="THV31594.1"/>
    </source>
</evidence>
<dbReference type="PANTHER" id="PTHR40763">
    <property type="entry name" value="MEMBRANE PROTEIN-RELATED"/>
    <property type="match status" value="1"/>
</dbReference>
<keyword evidence="2" id="KW-0812">Transmembrane</keyword>
<feature type="region of interest" description="Disordered" evidence="1">
    <location>
        <begin position="1"/>
        <end position="39"/>
    </location>
</feature>
<dbReference type="Pfam" id="PF08044">
    <property type="entry name" value="DUF1707"/>
    <property type="match status" value="1"/>
</dbReference>
<reference evidence="4 5" key="1">
    <citation type="journal article" date="2018" name="Int. J. Syst. Evol. Microbiol.">
        <title>Glycomyces paridis sp. nov., isolated from the medicinal plant Paris polyphylla.</title>
        <authorList>
            <person name="Fang X.M."/>
            <person name="Bai J.L."/>
            <person name="Su J."/>
            <person name="Zhao L.L."/>
            <person name="Liu H.Y."/>
            <person name="Ma B.P."/>
            <person name="Zhang Y.Q."/>
            <person name="Yu L.Y."/>
        </authorList>
    </citation>
    <scope>NUCLEOTIDE SEQUENCE [LARGE SCALE GENOMIC DNA]</scope>
    <source>
        <strain evidence="4 5">CPCC 204357</strain>
    </source>
</reference>
<proteinExistence type="predicted"/>
<gene>
    <name evidence="4" type="ORF">E9998_03910</name>
</gene>
<evidence type="ECO:0000313" key="5">
    <source>
        <dbReference type="Proteomes" id="UP000305792"/>
    </source>
</evidence>
<feature type="transmembrane region" description="Helical" evidence="2">
    <location>
        <begin position="175"/>
        <end position="192"/>
    </location>
</feature>
<dbReference type="Proteomes" id="UP000305792">
    <property type="component" value="Unassembled WGS sequence"/>
</dbReference>
<sequence length="198" mass="22111">MGRGPYRAHHRPLRGRRVGPDGPRRRRRTVGRCGGERGSRRIGRRCHNVAVTDDHGRLRISNADRDKAIEQLQAALDEGRIDLAEFDDRTRSAYEAKTNAELDLIFDDLPGGRPKKGEVVQAEAEEESCEPARSGHGWGWVHETPALRALVLVGGICTLIWLAGSVSSGDFGNFWPIWPIMGLSIATFVQLVNRGRWR</sequence>
<organism evidence="4 5">
    <name type="scientific">Glycomyces paridis</name>
    <dbReference type="NCBI Taxonomy" id="2126555"/>
    <lineage>
        <taxon>Bacteria</taxon>
        <taxon>Bacillati</taxon>
        <taxon>Actinomycetota</taxon>
        <taxon>Actinomycetes</taxon>
        <taxon>Glycomycetales</taxon>
        <taxon>Glycomycetaceae</taxon>
        <taxon>Glycomyces</taxon>
    </lineage>
</organism>
<dbReference type="AlphaFoldDB" id="A0A4S8PUJ2"/>
<keyword evidence="5" id="KW-1185">Reference proteome</keyword>
<evidence type="ECO:0000259" key="3">
    <source>
        <dbReference type="Pfam" id="PF08044"/>
    </source>
</evidence>
<name>A0A4S8PUJ2_9ACTN</name>